<evidence type="ECO:0000313" key="10">
    <source>
        <dbReference type="Proteomes" id="UP000248975"/>
    </source>
</evidence>
<comment type="subcellular location">
    <subcellularLocation>
        <location evidence="1">Cell membrane</location>
        <topology evidence="1">Multi-pass membrane protein</topology>
    </subcellularLocation>
</comment>
<dbReference type="PANTHER" id="PTHR33908">
    <property type="entry name" value="MANNOSYLTRANSFERASE YKCB-RELATED"/>
    <property type="match status" value="1"/>
</dbReference>
<feature type="transmembrane region" description="Helical" evidence="8">
    <location>
        <begin position="151"/>
        <end position="179"/>
    </location>
</feature>
<dbReference type="InterPro" id="IPR050297">
    <property type="entry name" value="LipidA_mod_glycosyltrf_83"/>
</dbReference>
<proteinExistence type="predicted"/>
<keyword evidence="6 8" id="KW-1133">Transmembrane helix</keyword>
<evidence type="ECO:0000256" key="1">
    <source>
        <dbReference type="ARBA" id="ARBA00004651"/>
    </source>
</evidence>
<evidence type="ECO:0008006" key="11">
    <source>
        <dbReference type="Google" id="ProtNLM"/>
    </source>
</evidence>
<dbReference type="GO" id="GO:0016763">
    <property type="term" value="F:pentosyltransferase activity"/>
    <property type="evidence" value="ECO:0007669"/>
    <property type="project" value="TreeGrafter"/>
</dbReference>
<evidence type="ECO:0000313" key="9">
    <source>
        <dbReference type="EMBL" id="PZQ99734.1"/>
    </source>
</evidence>
<feature type="transmembrane region" description="Helical" evidence="8">
    <location>
        <begin position="227"/>
        <end position="249"/>
    </location>
</feature>
<keyword evidence="3" id="KW-0328">Glycosyltransferase</keyword>
<dbReference type="EMBL" id="QFQS01000001">
    <property type="protein sequence ID" value="PZQ99734.1"/>
    <property type="molecule type" value="Genomic_DNA"/>
</dbReference>
<feature type="transmembrane region" description="Helical" evidence="8">
    <location>
        <begin position="261"/>
        <end position="283"/>
    </location>
</feature>
<evidence type="ECO:0000256" key="6">
    <source>
        <dbReference type="ARBA" id="ARBA00022989"/>
    </source>
</evidence>
<evidence type="ECO:0000256" key="4">
    <source>
        <dbReference type="ARBA" id="ARBA00022679"/>
    </source>
</evidence>
<organism evidence="9 10">
    <name type="scientific">Cereibacter sphaeroides</name>
    <name type="common">Rhodobacter sphaeroides</name>
    <dbReference type="NCBI Taxonomy" id="1063"/>
    <lineage>
        <taxon>Bacteria</taxon>
        <taxon>Pseudomonadati</taxon>
        <taxon>Pseudomonadota</taxon>
        <taxon>Alphaproteobacteria</taxon>
        <taxon>Rhodobacterales</taxon>
        <taxon>Paracoccaceae</taxon>
        <taxon>Cereibacter</taxon>
    </lineage>
</organism>
<feature type="transmembrane region" description="Helical" evidence="8">
    <location>
        <begin position="72"/>
        <end position="93"/>
    </location>
</feature>
<keyword evidence="7 8" id="KW-0472">Membrane</keyword>
<feature type="transmembrane region" description="Helical" evidence="8">
    <location>
        <begin position="295"/>
        <end position="316"/>
    </location>
</feature>
<keyword evidence="2" id="KW-1003">Cell membrane</keyword>
<sequence length="487" mass="52179">MCLLVSLGGALFAFALRLATLWTRDVWIDEALTQYALSLDWKGLIADRVSAGHSPVYFLLLKALGLDPANLVGLRAASAVLDSMACGVLGFAVARHVGLRAAVFTQSLYALQPVLLIWAQNARPYALMMLMLAIALLGAMEVIVSRGQRRWPGWLVATGLVGASITLTGGLIAATLIAVSPLASARFRSDTPLCRHWLRLLRVPVAAAVAMLVIVTLPHVVTASDTYWTLRAVPFGTGSLVDLVQSYAIGDRLAWRDMTRVIGVASTQLTILGVLVVMAAAALKGVIYLRWRPAFIPLFALAFAFPLLFLGMSLYTSLLVPRYFLPAMGATTALAGIGLAEWSRTPAGVVVAAVLMLVVAIFAVNQSLAPGMGRNAVSRQMADIILPLSDDRTQVLTMRGDYVGVDLRTEILPASLGRRGHPTVRDADPTQTARLLQEGAPVFLIATRDAWDNAYAPVLPPPGCQWQLNAWVLAYWGKAGPCTGFSG</sequence>
<evidence type="ECO:0000256" key="7">
    <source>
        <dbReference type="ARBA" id="ARBA00023136"/>
    </source>
</evidence>
<keyword evidence="4" id="KW-0808">Transferase</keyword>
<dbReference type="GO" id="GO:0009103">
    <property type="term" value="P:lipopolysaccharide biosynthetic process"/>
    <property type="evidence" value="ECO:0007669"/>
    <property type="project" value="UniProtKB-ARBA"/>
</dbReference>
<keyword evidence="5 8" id="KW-0812">Transmembrane</keyword>
<feature type="transmembrane region" description="Helical" evidence="8">
    <location>
        <begin position="323"/>
        <end position="340"/>
    </location>
</feature>
<feature type="transmembrane region" description="Helical" evidence="8">
    <location>
        <begin position="346"/>
        <end position="364"/>
    </location>
</feature>
<dbReference type="Proteomes" id="UP000248975">
    <property type="component" value="Unassembled WGS sequence"/>
</dbReference>
<comment type="caution">
    <text evidence="9">The sequence shown here is derived from an EMBL/GenBank/DDBJ whole genome shotgun (WGS) entry which is preliminary data.</text>
</comment>
<dbReference type="GO" id="GO:0005886">
    <property type="term" value="C:plasma membrane"/>
    <property type="evidence" value="ECO:0007669"/>
    <property type="project" value="UniProtKB-SubCell"/>
</dbReference>
<name>A0A2W5SIZ1_CERSP</name>
<feature type="transmembrane region" description="Helical" evidence="8">
    <location>
        <begin position="200"/>
        <end position="221"/>
    </location>
</feature>
<evidence type="ECO:0000256" key="3">
    <source>
        <dbReference type="ARBA" id="ARBA00022676"/>
    </source>
</evidence>
<protein>
    <recommendedName>
        <fullName evidence="11">Glycosyltransferase RgtA/B/C/D-like domain-containing protein</fullName>
    </recommendedName>
</protein>
<dbReference type="PANTHER" id="PTHR33908:SF11">
    <property type="entry name" value="MEMBRANE PROTEIN"/>
    <property type="match status" value="1"/>
</dbReference>
<evidence type="ECO:0000256" key="5">
    <source>
        <dbReference type="ARBA" id="ARBA00022692"/>
    </source>
</evidence>
<feature type="transmembrane region" description="Helical" evidence="8">
    <location>
        <begin position="125"/>
        <end position="145"/>
    </location>
</feature>
<gene>
    <name evidence="9" type="ORF">DI533_03525</name>
</gene>
<reference evidence="9 10" key="1">
    <citation type="submission" date="2017-08" db="EMBL/GenBank/DDBJ databases">
        <title>Infants hospitalized years apart are colonized by the same room-sourced microbial strains.</title>
        <authorList>
            <person name="Brooks B."/>
            <person name="Olm M.R."/>
            <person name="Firek B.A."/>
            <person name="Baker R."/>
            <person name="Thomas B.C."/>
            <person name="Morowitz M.J."/>
            <person name="Banfield J.F."/>
        </authorList>
    </citation>
    <scope>NUCLEOTIDE SEQUENCE [LARGE SCALE GENOMIC DNA]</scope>
    <source>
        <strain evidence="9">S2_003_000_R2_11</strain>
    </source>
</reference>
<dbReference type="AlphaFoldDB" id="A0A2W5SIZ1"/>
<evidence type="ECO:0000256" key="2">
    <source>
        <dbReference type="ARBA" id="ARBA00022475"/>
    </source>
</evidence>
<evidence type="ECO:0000256" key="8">
    <source>
        <dbReference type="SAM" id="Phobius"/>
    </source>
</evidence>
<accession>A0A2W5SIZ1</accession>